<name>A0A853JAC0_9GAMM</name>
<sequence length="365" mass="38675">MRTLPKLLIAIAVAAAAAPFLFDRGVDAGATPAPAPAPATVDVSPVRTATFAPRHWAPGSVISRRDAQVAGESGGRVVRVAEIGQALRAGDALAVLDDTGLRLREQEAAAEAGRIRAQLDLATRQEARYARLAARQDIARAQHDQLQADRDVLAQELARARALLAQISHQRERMVVRAPFPGTVAERHAQAGEYLAAGATVARLVDTADLEVRVRAPVELARHLAVGTPVTVRSADGDREHPVGAVVPIGDENSRQLELRIVLDAPRFPVGSAVDVGLPGAAAREVLAVPRDAVILRREGDYVLRVDAAERAERVAVETGSQLDDLVEVSGALAPGDRLIVRGGERVQPGQAVVVQDRADAVARR</sequence>
<feature type="domain" description="YknX-like C-terminal permuted SH3-like" evidence="3">
    <location>
        <begin position="286"/>
        <end position="354"/>
    </location>
</feature>
<reference evidence="4 5" key="1">
    <citation type="submission" date="2020-07" db="EMBL/GenBank/DDBJ databases">
        <title>Luteimonas sp. SJ-92.</title>
        <authorList>
            <person name="Huang X.-X."/>
            <person name="Xu L."/>
            <person name="Sun J.-Q."/>
        </authorList>
    </citation>
    <scope>NUCLEOTIDE SEQUENCE [LARGE SCALE GENOMIC DNA]</scope>
    <source>
        <strain evidence="4 5">SJ-92</strain>
    </source>
</reference>
<dbReference type="PANTHER" id="PTHR30469:SF15">
    <property type="entry name" value="HLYD FAMILY OF SECRETION PROTEINS"/>
    <property type="match status" value="1"/>
</dbReference>
<dbReference type="AlphaFoldDB" id="A0A853JAC0"/>
<keyword evidence="2" id="KW-0732">Signal</keyword>
<dbReference type="SUPFAM" id="SSF111369">
    <property type="entry name" value="HlyD-like secretion proteins"/>
    <property type="match status" value="1"/>
</dbReference>
<dbReference type="NCBIfam" id="TIGR01730">
    <property type="entry name" value="RND_mfp"/>
    <property type="match status" value="1"/>
</dbReference>
<dbReference type="Proteomes" id="UP000578091">
    <property type="component" value="Unassembled WGS sequence"/>
</dbReference>
<dbReference type="InterPro" id="IPR006143">
    <property type="entry name" value="RND_pump_MFP"/>
</dbReference>
<dbReference type="Gene3D" id="2.40.50.100">
    <property type="match status" value="1"/>
</dbReference>
<proteinExistence type="inferred from homology"/>
<evidence type="ECO:0000313" key="5">
    <source>
        <dbReference type="Proteomes" id="UP000578091"/>
    </source>
</evidence>
<dbReference type="Gene3D" id="1.10.287.470">
    <property type="entry name" value="Helix hairpin bin"/>
    <property type="match status" value="1"/>
</dbReference>
<protein>
    <submittedName>
        <fullName evidence="4">Efflux RND transporter periplasmic adaptor subunit</fullName>
    </submittedName>
</protein>
<evidence type="ECO:0000259" key="3">
    <source>
        <dbReference type="Pfam" id="PF25989"/>
    </source>
</evidence>
<dbReference type="InterPro" id="IPR058637">
    <property type="entry name" value="YknX-like_C"/>
</dbReference>
<dbReference type="PANTHER" id="PTHR30469">
    <property type="entry name" value="MULTIDRUG RESISTANCE PROTEIN MDTA"/>
    <property type="match status" value="1"/>
</dbReference>
<comment type="similarity">
    <text evidence="1">Belongs to the membrane fusion protein (MFP) (TC 8.A.1) family.</text>
</comment>
<dbReference type="Gene3D" id="2.40.420.20">
    <property type="match status" value="1"/>
</dbReference>
<evidence type="ECO:0000256" key="2">
    <source>
        <dbReference type="SAM" id="SignalP"/>
    </source>
</evidence>
<dbReference type="Gene3D" id="2.40.30.170">
    <property type="match status" value="1"/>
</dbReference>
<evidence type="ECO:0000313" key="4">
    <source>
        <dbReference type="EMBL" id="NZA25694.1"/>
    </source>
</evidence>
<dbReference type="EMBL" id="JACCKA010000031">
    <property type="protein sequence ID" value="NZA25694.1"/>
    <property type="molecule type" value="Genomic_DNA"/>
</dbReference>
<organism evidence="4 5">
    <name type="scientific">Luteimonas salinisoli</name>
    <dbReference type="NCBI Taxonomy" id="2752307"/>
    <lineage>
        <taxon>Bacteria</taxon>
        <taxon>Pseudomonadati</taxon>
        <taxon>Pseudomonadota</taxon>
        <taxon>Gammaproteobacteria</taxon>
        <taxon>Lysobacterales</taxon>
        <taxon>Lysobacteraceae</taxon>
        <taxon>Luteimonas</taxon>
    </lineage>
</organism>
<dbReference type="Pfam" id="PF25989">
    <property type="entry name" value="YknX_C"/>
    <property type="match status" value="1"/>
</dbReference>
<dbReference type="RefSeq" id="WP_180677498.1">
    <property type="nucleotide sequence ID" value="NZ_JACCKA010000031.1"/>
</dbReference>
<feature type="chain" id="PRO_5032537049" evidence="2">
    <location>
        <begin position="18"/>
        <end position="365"/>
    </location>
</feature>
<dbReference type="GO" id="GO:1990281">
    <property type="term" value="C:efflux pump complex"/>
    <property type="evidence" value="ECO:0007669"/>
    <property type="project" value="TreeGrafter"/>
</dbReference>
<keyword evidence="5" id="KW-1185">Reference proteome</keyword>
<dbReference type="GO" id="GO:0015562">
    <property type="term" value="F:efflux transmembrane transporter activity"/>
    <property type="evidence" value="ECO:0007669"/>
    <property type="project" value="TreeGrafter"/>
</dbReference>
<accession>A0A853JAC0</accession>
<feature type="signal peptide" evidence="2">
    <location>
        <begin position="1"/>
        <end position="17"/>
    </location>
</feature>
<evidence type="ECO:0000256" key="1">
    <source>
        <dbReference type="ARBA" id="ARBA00009477"/>
    </source>
</evidence>
<gene>
    <name evidence="4" type="ORF">H0E84_04805</name>
</gene>
<comment type="caution">
    <text evidence="4">The sequence shown here is derived from an EMBL/GenBank/DDBJ whole genome shotgun (WGS) entry which is preliminary data.</text>
</comment>